<dbReference type="Gene3D" id="2.40.50.140">
    <property type="entry name" value="Nucleic acid-binding proteins"/>
    <property type="match status" value="1"/>
</dbReference>
<dbReference type="EMBL" id="JAAZON010000115">
    <property type="protein sequence ID" value="NMC62104.1"/>
    <property type="molecule type" value="Genomic_DNA"/>
</dbReference>
<keyword evidence="6 8" id="KW-0408">Iron</keyword>
<dbReference type="PROSITE" id="PS51449">
    <property type="entry name" value="MTTASE_N"/>
    <property type="match status" value="1"/>
</dbReference>
<comment type="subcellular location">
    <subcellularLocation>
        <location evidence="8">Cytoplasm</location>
    </subcellularLocation>
</comment>
<dbReference type="SFLD" id="SFLDF00274">
    <property type="entry name" value="ribosomal_protein_S12_methylth"/>
    <property type="match status" value="1"/>
</dbReference>
<feature type="domain" description="MTTase N-terminal" evidence="10">
    <location>
        <begin position="36"/>
        <end position="152"/>
    </location>
</feature>
<keyword evidence="12" id="KW-0689">Ribosomal protein</keyword>
<comment type="catalytic activity">
    <reaction evidence="8">
        <text>L-aspartate(89)-[ribosomal protein uS12]-hydrogen + (sulfur carrier)-SH + AH2 + 2 S-adenosyl-L-methionine = 3-methylsulfanyl-L-aspartate(89)-[ribosomal protein uS12]-hydrogen + (sulfur carrier)-H + 5'-deoxyadenosine + L-methionine + A + S-adenosyl-L-homocysteine + 2 H(+)</text>
        <dbReference type="Rhea" id="RHEA:37087"/>
        <dbReference type="Rhea" id="RHEA-COMP:10460"/>
        <dbReference type="Rhea" id="RHEA-COMP:10461"/>
        <dbReference type="Rhea" id="RHEA-COMP:14737"/>
        <dbReference type="Rhea" id="RHEA-COMP:14739"/>
        <dbReference type="ChEBI" id="CHEBI:13193"/>
        <dbReference type="ChEBI" id="CHEBI:15378"/>
        <dbReference type="ChEBI" id="CHEBI:17319"/>
        <dbReference type="ChEBI" id="CHEBI:17499"/>
        <dbReference type="ChEBI" id="CHEBI:29917"/>
        <dbReference type="ChEBI" id="CHEBI:29961"/>
        <dbReference type="ChEBI" id="CHEBI:57844"/>
        <dbReference type="ChEBI" id="CHEBI:57856"/>
        <dbReference type="ChEBI" id="CHEBI:59789"/>
        <dbReference type="ChEBI" id="CHEBI:64428"/>
        <dbReference type="ChEBI" id="CHEBI:73599"/>
        <dbReference type="EC" id="2.8.4.4"/>
    </reaction>
</comment>
<evidence type="ECO:0000256" key="4">
    <source>
        <dbReference type="ARBA" id="ARBA00022691"/>
    </source>
</evidence>
<dbReference type="PROSITE" id="PS50926">
    <property type="entry name" value="TRAM"/>
    <property type="match status" value="1"/>
</dbReference>
<feature type="binding site" evidence="8">
    <location>
        <position position="195"/>
    </location>
    <ligand>
        <name>[4Fe-4S] cluster</name>
        <dbReference type="ChEBI" id="CHEBI:49883"/>
        <label>2</label>
        <note>4Fe-4S-S-AdoMet</note>
    </ligand>
</feature>
<dbReference type="GO" id="GO:0035599">
    <property type="term" value="F:aspartic acid methylthiotransferase activity"/>
    <property type="evidence" value="ECO:0007669"/>
    <property type="project" value="TreeGrafter"/>
</dbReference>
<evidence type="ECO:0000313" key="12">
    <source>
        <dbReference type="EMBL" id="NMC62104.1"/>
    </source>
</evidence>
<reference evidence="12 13" key="1">
    <citation type="journal article" date="2020" name="Biotechnol. Biofuels">
        <title>New insights from the biogas microbiome by comprehensive genome-resolved metagenomics of nearly 1600 species originating from multiple anaerobic digesters.</title>
        <authorList>
            <person name="Campanaro S."/>
            <person name="Treu L."/>
            <person name="Rodriguez-R L.M."/>
            <person name="Kovalovszki A."/>
            <person name="Ziels R.M."/>
            <person name="Maus I."/>
            <person name="Zhu X."/>
            <person name="Kougias P.G."/>
            <person name="Basile A."/>
            <person name="Luo G."/>
            <person name="Schluter A."/>
            <person name="Konstantinidis K.T."/>
            <person name="Angelidaki I."/>
        </authorList>
    </citation>
    <scope>NUCLEOTIDE SEQUENCE [LARGE SCALE GENOMIC DNA]</scope>
    <source>
        <strain evidence="12">AS27yjCOA_65</strain>
    </source>
</reference>
<evidence type="ECO:0000259" key="9">
    <source>
        <dbReference type="PROSITE" id="PS50926"/>
    </source>
</evidence>
<dbReference type="Pfam" id="PF18693">
    <property type="entry name" value="TRAM_2"/>
    <property type="match status" value="1"/>
</dbReference>
<evidence type="ECO:0000256" key="2">
    <source>
        <dbReference type="ARBA" id="ARBA00022490"/>
    </source>
</evidence>
<dbReference type="InterPro" id="IPR020612">
    <property type="entry name" value="Methylthiotransferase_CS"/>
</dbReference>
<dbReference type="InterPro" id="IPR023404">
    <property type="entry name" value="rSAM_horseshoe"/>
</dbReference>
<dbReference type="InterPro" id="IPR002792">
    <property type="entry name" value="TRAM_dom"/>
</dbReference>
<dbReference type="PANTHER" id="PTHR43837:SF1">
    <property type="entry name" value="RIBOSOMAL PROTEIN US12 METHYLTHIOTRANSFERASE RIMO"/>
    <property type="match status" value="1"/>
</dbReference>
<keyword evidence="5 8" id="KW-0479">Metal-binding</keyword>
<dbReference type="GO" id="GO:0006400">
    <property type="term" value="P:tRNA modification"/>
    <property type="evidence" value="ECO:0007669"/>
    <property type="project" value="InterPro"/>
</dbReference>
<feature type="domain" description="Radical SAM core" evidence="11">
    <location>
        <begin position="174"/>
        <end position="405"/>
    </location>
</feature>
<evidence type="ECO:0000256" key="8">
    <source>
        <dbReference type="HAMAP-Rule" id="MF_01865"/>
    </source>
</evidence>
<dbReference type="SFLD" id="SFLDG01061">
    <property type="entry name" value="methylthiotransferase"/>
    <property type="match status" value="1"/>
</dbReference>
<dbReference type="SFLD" id="SFLDS00029">
    <property type="entry name" value="Radical_SAM"/>
    <property type="match status" value="1"/>
</dbReference>
<dbReference type="PANTHER" id="PTHR43837">
    <property type="entry name" value="RIBOSOMAL PROTEIN S12 METHYLTHIOTRANSFERASE RIMO"/>
    <property type="match status" value="1"/>
</dbReference>
<keyword evidence="3 8" id="KW-0808">Transferase</keyword>
<dbReference type="InterPro" id="IPR058240">
    <property type="entry name" value="rSAM_sf"/>
</dbReference>
<dbReference type="SMART" id="SM00729">
    <property type="entry name" value="Elp3"/>
    <property type="match status" value="1"/>
</dbReference>
<comment type="similarity">
    <text evidence="8">Belongs to the methylthiotransferase family. RimO subfamily.</text>
</comment>
<feature type="domain" description="TRAM" evidence="9">
    <location>
        <begin position="407"/>
        <end position="480"/>
    </location>
</feature>
<dbReference type="NCBIfam" id="TIGR01125">
    <property type="entry name" value="30S ribosomal protein S12 methylthiotransferase RimO"/>
    <property type="match status" value="1"/>
</dbReference>
<dbReference type="InterPro" id="IPR005839">
    <property type="entry name" value="Methylthiotransferase"/>
</dbReference>
<feature type="binding site" evidence="8">
    <location>
        <position position="192"/>
    </location>
    <ligand>
        <name>[4Fe-4S] cluster</name>
        <dbReference type="ChEBI" id="CHEBI:49883"/>
        <label>2</label>
        <note>4Fe-4S-S-AdoMet</note>
    </ligand>
</feature>
<evidence type="ECO:0000313" key="13">
    <source>
        <dbReference type="Proteomes" id="UP000524246"/>
    </source>
</evidence>
<dbReference type="InterPro" id="IPR013848">
    <property type="entry name" value="Methylthiotransferase_N"/>
</dbReference>
<keyword evidence="2 8" id="KW-0963">Cytoplasm</keyword>
<comment type="caution">
    <text evidence="12">The sequence shown here is derived from an EMBL/GenBank/DDBJ whole genome shotgun (WGS) entry which is preliminary data.</text>
</comment>
<feature type="binding site" evidence="8">
    <location>
        <position position="81"/>
    </location>
    <ligand>
        <name>[4Fe-4S] cluster</name>
        <dbReference type="ChEBI" id="CHEBI:49883"/>
        <label>1</label>
    </ligand>
</feature>
<dbReference type="NCBIfam" id="TIGR00089">
    <property type="entry name" value="MiaB/RimO family radical SAM methylthiotransferase"/>
    <property type="match status" value="1"/>
</dbReference>
<accession>A0A7X9FPZ6</accession>
<protein>
    <recommendedName>
        <fullName evidence="8">Ribosomal protein uS12 methylthiotransferase RimO</fullName>
        <shortName evidence="8">uS12 MTTase</shortName>
        <shortName evidence="8">uS12 methylthiotransferase</shortName>
        <ecNumber evidence="8">2.8.4.4</ecNumber>
    </recommendedName>
    <alternativeName>
        <fullName evidence="8">Ribosomal protein uS12 (aspartate-C(3))-methylthiotransferase</fullName>
    </alternativeName>
    <alternativeName>
        <fullName evidence="8">Ribosome maturation factor RimO</fullName>
    </alternativeName>
</protein>
<dbReference type="InterPro" id="IPR012340">
    <property type="entry name" value="NA-bd_OB-fold"/>
</dbReference>
<keyword evidence="4 8" id="KW-0949">S-adenosyl-L-methionine</keyword>
<dbReference type="HAMAP" id="MF_01865">
    <property type="entry name" value="MTTase_RimO"/>
    <property type="match status" value="1"/>
</dbReference>
<evidence type="ECO:0000259" key="10">
    <source>
        <dbReference type="PROSITE" id="PS51449"/>
    </source>
</evidence>
<proteinExistence type="inferred from homology"/>
<evidence type="ECO:0000256" key="7">
    <source>
        <dbReference type="ARBA" id="ARBA00023014"/>
    </source>
</evidence>
<dbReference type="CDD" id="cd01335">
    <property type="entry name" value="Radical_SAM"/>
    <property type="match status" value="1"/>
</dbReference>
<organism evidence="12 13">
    <name type="scientific">SAR324 cluster bacterium</name>
    <dbReference type="NCBI Taxonomy" id="2024889"/>
    <lineage>
        <taxon>Bacteria</taxon>
        <taxon>Deltaproteobacteria</taxon>
        <taxon>SAR324 cluster</taxon>
    </lineage>
</organism>
<dbReference type="PROSITE" id="PS51918">
    <property type="entry name" value="RADICAL_SAM"/>
    <property type="match status" value="1"/>
</dbReference>
<dbReference type="Pfam" id="PF04055">
    <property type="entry name" value="Radical_SAM"/>
    <property type="match status" value="1"/>
</dbReference>
<dbReference type="Gene3D" id="3.80.30.20">
    <property type="entry name" value="tm_1862 like domain"/>
    <property type="match status" value="1"/>
</dbReference>
<dbReference type="GO" id="GO:0005829">
    <property type="term" value="C:cytosol"/>
    <property type="evidence" value="ECO:0007669"/>
    <property type="project" value="TreeGrafter"/>
</dbReference>
<gene>
    <name evidence="8 12" type="primary">rimO</name>
    <name evidence="12" type="ORF">GYA55_02950</name>
</gene>
<dbReference type="Gene3D" id="3.40.50.12160">
    <property type="entry name" value="Methylthiotransferase, N-terminal domain"/>
    <property type="match status" value="1"/>
</dbReference>
<dbReference type="SUPFAM" id="SSF102114">
    <property type="entry name" value="Radical SAM enzymes"/>
    <property type="match status" value="1"/>
</dbReference>
<keyword evidence="7 8" id="KW-0411">Iron-sulfur</keyword>
<evidence type="ECO:0000256" key="3">
    <source>
        <dbReference type="ARBA" id="ARBA00022679"/>
    </source>
</evidence>
<evidence type="ECO:0000256" key="5">
    <source>
        <dbReference type="ARBA" id="ARBA00022723"/>
    </source>
</evidence>
<dbReference type="InterPro" id="IPR038135">
    <property type="entry name" value="Methylthiotransferase_N_sf"/>
</dbReference>
<dbReference type="InterPro" id="IPR005840">
    <property type="entry name" value="Ribosomal_uS12_MeSTrfase_RimO"/>
</dbReference>
<evidence type="ECO:0000256" key="1">
    <source>
        <dbReference type="ARBA" id="ARBA00022485"/>
    </source>
</evidence>
<dbReference type="GO" id="GO:0005840">
    <property type="term" value="C:ribosome"/>
    <property type="evidence" value="ECO:0007669"/>
    <property type="project" value="UniProtKB-KW"/>
</dbReference>
<comment type="function">
    <text evidence="8">Catalyzes the methylthiolation of an aspartic acid residue of ribosomal protein uS12.</text>
</comment>
<dbReference type="InterPro" id="IPR006638">
    <property type="entry name" value="Elp3/MiaA/NifB-like_rSAM"/>
</dbReference>
<dbReference type="GO" id="GO:0051539">
    <property type="term" value="F:4 iron, 4 sulfur cluster binding"/>
    <property type="evidence" value="ECO:0007669"/>
    <property type="project" value="UniProtKB-UniRule"/>
</dbReference>
<keyword evidence="1 8" id="KW-0004">4Fe-4S</keyword>
<dbReference type="Pfam" id="PF00919">
    <property type="entry name" value="UPF0004"/>
    <property type="match status" value="1"/>
</dbReference>
<dbReference type="InterPro" id="IPR007197">
    <property type="entry name" value="rSAM"/>
</dbReference>
<keyword evidence="12" id="KW-0687">Ribonucleoprotein</keyword>
<feature type="binding site" evidence="8">
    <location>
        <position position="115"/>
    </location>
    <ligand>
        <name>[4Fe-4S] cluster</name>
        <dbReference type="ChEBI" id="CHEBI:49883"/>
        <label>1</label>
    </ligand>
</feature>
<feature type="binding site" evidence="8">
    <location>
        <position position="188"/>
    </location>
    <ligand>
        <name>[4Fe-4S] cluster</name>
        <dbReference type="ChEBI" id="CHEBI:49883"/>
        <label>2</label>
        <note>4Fe-4S-S-AdoMet</note>
    </ligand>
</feature>
<evidence type="ECO:0000256" key="6">
    <source>
        <dbReference type="ARBA" id="ARBA00023004"/>
    </source>
</evidence>
<dbReference type="PROSITE" id="PS01278">
    <property type="entry name" value="MTTASE_RADICAL"/>
    <property type="match status" value="1"/>
</dbReference>
<dbReference type="EC" id="2.8.4.4" evidence="8"/>
<evidence type="ECO:0000259" key="11">
    <source>
        <dbReference type="PROSITE" id="PS51918"/>
    </source>
</evidence>
<sequence>MSRFRIIENSKFQTKARGIQKSVSDTRDIRKKYFQGNAALVTLGCAKNQVDSEVMLGVLQANGFSIVNNLSEADVVVVNTCGFLQSAVKESIDCILEVASYKKQGRLRKLIVAGCLVERYKKGIEKALPEVDAFIDTRQIISVADAATGSFFGLLQTAARPYFLYDDATPRVFESEFGYAYVKISEGCNRHCAFCMIPKIRGKMRSRTVSSIKKELRQLAANGIKEVNLIAQDLTSFAKDRGEKNGLLNLLRELDALKIIPWIRLLYLYPSGINKELLLEIESLASICNYIDLPLQHVNERILKSMNRPVARFAPRRIVELIEKTSPNIALRSTFIVGYPGERERDLIELETFVREGHFSSLGVFPYSREEGSAPFNLKDQLPSYEKGRRVEFIMKAQQDVLAKRLATYVGKTIEVLVEGYHQETELLLSARSRFQAPEVDGKVLINDLGQSLQVPKPGSFRNVQISGVLGYDLVGCLLETNEII</sequence>
<dbReference type="GO" id="GO:0046872">
    <property type="term" value="F:metal ion binding"/>
    <property type="evidence" value="ECO:0007669"/>
    <property type="project" value="UniProtKB-KW"/>
</dbReference>
<dbReference type="GO" id="GO:0103039">
    <property type="term" value="F:protein methylthiotransferase activity"/>
    <property type="evidence" value="ECO:0007669"/>
    <property type="project" value="UniProtKB-EC"/>
</dbReference>
<feature type="binding site" evidence="8">
    <location>
        <position position="45"/>
    </location>
    <ligand>
        <name>[4Fe-4S] cluster</name>
        <dbReference type="ChEBI" id="CHEBI:49883"/>
        <label>1</label>
    </ligand>
</feature>
<comment type="cofactor">
    <cofactor evidence="8">
        <name>[4Fe-4S] cluster</name>
        <dbReference type="ChEBI" id="CHEBI:49883"/>
    </cofactor>
    <text evidence="8">Binds 2 [4Fe-4S] clusters. One cluster is coordinated with 3 cysteines and an exchangeable S-adenosyl-L-methionine.</text>
</comment>
<dbReference type="AlphaFoldDB" id="A0A7X9FPZ6"/>
<name>A0A7X9FPZ6_9DELT</name>
<dbReference type="SFLD" id="SFLDG01082">
    <property type="entry name" value="B12-binding_domain_containing"/>
    <property type="match status" value="1"/>
</dbReference>
<dbReference type="Proteomes" id="UP000524246">
    <property type="component" value="Unassembled WGS sequence"/>
</dbReference>